<sequence length="103" mass="12018">FSGPCLFFNEDWEVASGKLRKSRRQRRCEKFKHIIVNPEMHIEPELPLGLQIPDNIIELQKADVSLASCFQQAIDKDQVEERGVNRKEYVLPYFIIRLGQLCS</sequence>
<dbReference type="EMBL" id="JAHRIN010043931">
    <property type="protein sequence ID" value="MEQ2207150.1"/>
    <property type="molecule type" value="Genomic_DNA"/>
</dbReference>
<proteinExistence type="predicted"/>
<reference evidence="1 2" key="1">
    <citation type="submission" date="2021-06" db="EMBL/GenBank/DDBJ databases">
        <authorList>
            <person name="Palmer J.M."/>
        </authorList>
    </citation>
    <scope>NUCLEOTIDE SEQUENCE [LARGE SCALE GENOMIC DNA]</scope>
    <source>
        <strain evidence="1 2">XC_2019</strain>
        <tissue evidence="1">Muscle</tissue>
    </source>
</reference>
<dbReference type="Proteomes" id="UP001434883">
    <property type="component" value="Unassembled WGS sequence"/>
</dbReference>
<organism evidence="1 2">
    <name type="scientific">Xenoophorus captivus</name>
    <dbReference type="NCBI Taxonomy" id="1517983"/>
    <lineage>
        <taxon>Eukaryota</taxon>
        <taxon>Metazoa</taxon>
        <taxon>Chordata</taxon>
        <taxon>Craniata</taxon>
        <taxon>Vertebrata</taxon>
        <taxon>Euteleostomi</taxon>
        <taxon>Actinopterygii</taxon>
        <taxon>Neopterygii</taxon>
        <taxon>Teleostei</taxon>
        <taxon>Neoteleostei</taxon>
        <taxon>Acanthomorphata</taxon>
        <taxon>Ovalentaria</taxon>
        <taxon>Atherinomorphae</taxon>
        <taxon>Cyprinodontiformes</taxon>
        <taxon>Goodeidae</taxon>
        <taxon>Xenoophorus</taxon>
    </lineage>
</organism>
<evidence type="ECO:0000313" key="1">
    <source>
        <dbReference type="EMBL" id="MEQ2207150.1"/>
    </source>
</evidence>
<gene>
    <name evidence="1" type="ORF">XENOCAPTIV_007959</name>
</gene>
<evidence type="ECO:0000313" key="2">
    <source>
        <dbReference type="Proteomes" id="UP001434883"/>
    </source>
</evidence>
<name>A0ABV0RG73_9TELE</name>
<comment type="caution">
    <text evidence="1">The sequence shown here is derived from an EMBL/GenBank/DDBJ whole genome shotgun (WGS) entry which is preliminary data.</text>
</comment>
<feature type="non-terminal residue" evidence="1">
    <location>
        <position position="1"/>
    </location>
</feature>
<keyword evidence="2" id="KW-1185">Reference proteome</keyword>
<protein>
    <submittedName>
        <fullName evidence="1">Uncharacterized protein</fullName>
    </submittedName>
</protein>
<accession>A0ABV0RG73</accession>